<feature type="transmembrane region" description="Helical" evidence="4">
    <location>
        <begin position="226"/>
        <end position="243"/>
    </location>
</feature>
<dbReference type="PANTHER" id="PTHR33154">
    <property type="entry name" value="TRANSCRIPTIONAL REGULATOR, ARSR FAMILY"/>
    <property type="match status" value="1"/>
</dbReference>
<dbReference type="PRINTS" id="PR00778">
    <property type="entry name" value="HTHARSR"/>
</dbReference>
<dbReference type="SMART" id="SM00418">
    <property type="entry name" value="HTH_ARSR"/>
    <property type="match status" value="1"/>
</dbReference>
<dbReference type="Pfam" id="PF01022">
    <property type="entry name" value="HTH_5"/>
    <property type="match status" value="1"/>
</dbReference>
<dbReference type="RefSeq" id="WP_094904299.1">
    <property type="nucleotide sequence ID" value="NZ_JANGAC010000005.1"/>
</dbReference>
<dbReference type="CDD" id="cd00090">
    <property type="entry name" value="HTH_ARSR"/>
    <property type="match status" value="1"/>
</dbReference>
<evidence type="ECO:0000313" key="6">
    <source>
        <dbReference type="EMBL" id="MCQ4923236.1"/>
    </source>
</evidence>
<proteinExistence type="predicted"/>
<protein>
    <submittedName>
        <fullName evidence="6">Winged helix-turn-helix domain-containing protein</fullName>
    </submittedName>
</protein>
<dbReference type="InterPro" id="IPR051081">
    <property type="entry name" value="HTH_MetalResp_TranReg"/>
</dbReference>
<evidence type="ECO:0000256" key="1">
    <source>
        <dbReference type="ARBA" id="ARBA00023015"/>
    </source>
</evidence>
<keyword evidence="1" id="KW-0805">Transcription regulation</keyword>
<name>A0ABT1S9U3_9FIRM</name>
<dbReference type="InterPro" id="IPR011991">
    <property type="entry name" value="ArsR-like_HTH"/>
</dbReference>
<evidence type="ECO:0000256" key="3">
    <source>
        <dbReference type="ARBA" id="ARBA00023163"/>
    </source>
</evidence>
<feature type="domain" description="HTH arsR-type" evidence="5">
    <location>
        <begin position="260"/>
        <end position="354"/>
    </location>
</feature>
<keyword evidence="4" id="KW-1133">Transmembrane helix</keyword>
<keyword evidence="7" id="KW-1185">Reference proteome</keyword>
<dbReference type="InterPro" id="IPR036390">
    <property type="entry name" value="WH_DNA-bd_sf"/>
</dbReference>
<evidence type="ECO:0000259" key="5">
    <source>
        <dbReference type="PROSITE" id="PS50987"/>
    </source>
</evidence>
<dbReference type="PROSITE" id="PS50987">
    <property type="entry name" value="HTH_ARSR_2"/>
    <property type="match status" value="1"/>
</dbReference>
<reference evidence="6 7" key="1">
    <citation type="submission" date="2022-06" db="EMBL/GenBank/DDBJ databases">
        <title>Isolation of gut microbiota from human fecal samples.</title>
        <authorList>
            <person name="Pamer E.G."/>
            <person name="Barat B."/>
            <person name="Waligurski E."/>
            <person name="Medina S."/>
            <person name="Paddock L."/>
            <person name="Mostad J."/>
        </authorList>
    </citation>
    <scope>NUCLEOTIDE SEQUENCE [LARGE SCALE GENOMIC DNA]</scope>
    <source>
        <strain evidence="6 7">DFI.7.95</strain>
    </source>
</reference>
<dbReference type="SUPFAM" id="SSF46785">
    <property type="entry name" value="Winged helix' DNA-binding domain"/>
    <property type="match status" value="1"/>
</dbReference>
<keyword evidence="2" id="KW-0238">DNA-binding</keyword>
<accession>A0ABT1S9U3</accession>
<dbReference type="PANTHER" id="PTHR33154:SF33">
    <property type="entry name" value="TRANSCRIPTIONAL REPRESSOR SDPR"/>
    <property type="match status" value="1"/>
</dbReference>
<evidence type="ECO:0000313" key="7">
    <source>
        <dbReference type="Proteomes" id="UP001524478"/>
    </source>
</evidence>
<comment type="caution">
    <text evidence="6">The sequence shown here is derived from an EMBL/GenBank/DDBJ whole genome shotgun (WGS) entry which is preliminary data.</text>
</comment>
<keyword evidence="4" id="KW-0812">Transmembrane</keyword>
<dbReference type="Gene3D" id="1.10.10.10">
    <property type="entry name" value="Winged helix-like DNA-binding domain superfamily/Winged helix DNA-binding domain"/>
    <property type="match status" value="1"/>
</dbReference>
<organism evidence="6 7">
    <name type="scientific">Tissierella carlieri</name>
    <dbReference type="NCBI Taxonomy" id="689904"/>
    <lineage>
        <taxon>Bacteria</taxon>
        <taxon>Bacillati</taxon>
        <taxon>Bacillota</taxon>
        <taxon>Tissierellia</taxon>
        <taxon>Tissierellales</taxon>
        <taxon>Tissierellaceae</taxon>
        <taxon>Tissierella</taxon>
    </lineage>
</organism>
<dbReference type="Proteomes" id="UP001524478">
    <property type="component" value="Unassembled WGS sequence"/>
</dbReference>
<keyword evidence="3" id="KW-0804">Transcription</keyword>
<sequence>MENSIACKIQYNKAVEFITSILKYSNNKTRQVHWNTPELEKDVAKDIMDFSPNEKVKEWLKYVDNNISPFLRSDIIFVTNDTYRLLDVCFHLILMENIKEPLALIESLKSLDLFTMVKIAYKFYELDTSLDDDENLKLALTENFSDEIASSFLHFKNHPKQYLDRSIDVLTIFYDQFYKPFEENIYSYMKERLVFHNELFQKDPVYFINTIGMGDYSKAMALHNNIIIYMSFFIDVGLLYFTFEDTLVMYCGQTIEHRFENRKALDTYKALFKALSDEKRIEILKMTSKKPWYNKELADYFNLTTATLSYHLNLLLDLEILNFEPSIINNRYYYTTNKENLQKLFDAALKDLLE</sequence>
<dbReference type="InterPro" id="IPR036388">
    <property type="entry name" value="WH-like_DNA-bd_sf"/>
</dbReference>
<dbReference type="EMBL" id="JANGAC010000005">
    <property type="protein sequence ID" value="MCQ4923236.1"/>
    <property type="molecule type" value="Genomic_DNA"/>
</dbReference>
<gene>
    <name evidence="6" type="ORF">NE686_09085</name>
</gene>
<dbReference type="InterPro" id="IPR001845">
    <property type="entry name" value="HTH_ArsR_DNA-bd_dom"/>
</dbReference>
<evidence type="ECO:0000256" key="2">
    <source>
        <dbReference type="ARBA" id="ARBA00023125"/>
    </source>
</evidence>
<evidence type="ECO:0000256" key="4">
    <source>
        <dbReference type="SAM" id="Phobius"/>
    </source>
</evidence>
<keyword evidence="4" id="KW-0472">Membrane</keyword>